<dbReference type="RefSeq" id="WP_010646264.1">
    <property type="nucleotide sequence ID" value="NZ_CP030788.1"/>
</dbReference>
<evidence type="ECO:0000313" key="1">
    <source>
        <dbReference type="EMBL" id="UTZ34314.1"/>
    </source>
</evidence>
<evidence type="ECO:0000313" key="2">
    <source>
        <dbReference type="Proteomes" id="UP001059912"/>
    </source>
</evidence>
<dbReference type="Proteomes" id="UP001059912">
    <property type="component" value="Chromosome 2"/>
</dbReference>
<reference evidence="1" key="1">
    <citation type="submission" date="2020-03" db="EMBL/GenBank/DDBJ databases">
        <title>Five strains of Vibrio campbellii isolated from Mariana Trench.</title>
        <authorList>
            <person name="Liang J."/>
            <person name="Zhang X.-H."/>
        </authorList>
    </citation>
    <scope>NUCLEOTIDE SEQUENCE</scope>
    <source>
        <strain evidence="1">LJC013</strain>
    </source>
</reference>
<dbReference type="InterPro" id="IPR046196">
    <property type="entry name" value="DUF6228"/>
</dbReference>
<dbReference type="EMBL" id="CP050471">
    <property type="protein sequence ID" value="UTZ34314.1"/>
    <property type="molecule type" value="Genomic_DNA"/>
</dbReference>
<accession>A0ABY5IJU2</accession>
<gene>
    <name evidence="1" type="ORF">HB762_24345</name>
</gene>
<sequence>MKIISDNQLIIEFHRPEFNLDGWMEHYTLSLSGRGMTSSVRVVNQPYGDGPSDFFKQLAEEWQGWDGEKVWSSLEGEYSMSAKSDLTGHVYLNFQIYSNLTEPYWSVQVVIILETGQLDSIATRLSEYLWQNC</sequence>
<dbReference type="Pfam" id="PF19739">
    <property type="entry name" value="DUF6228"/>
    <property type="match status" value="1"/>
</dbReference>
<name>A0ABY5IJU2_9VIBR</name>
<proteinExistence type="predicted"/>
<protein>
    <submittedName>
        <fullName evidence="1">Uncharacterized protein</fullName>
    </submittedName>
</protein>
<keyword evidence="2" id="KW-1185">Reference proteome</keyword>
<organism evidence="1 2">
    <name type="scientific">Vibrio campbellii</name>
    <dbReference type="NCBI Taxonomy" id="680"/>
    <lineage>
        <taxon>Bacteria</taxon>
        <taxon>Pseudomonadati</taxon>
        <taxon>Pseudomonadota</taxon>
        <taxon>Gammaproteobacteria</taxon>
        <taxon>Vibrionales</taxon>
        <taxon>Vibrionaceae</taxon>
        <taxon>Vibrio</taxon>
    </lineage>
</organism>